<evidence type="ECO:0000256" key="1">
    <source>
        <dbReference type="ARBA" id="ARBA00004613"/>
    </source>
</evidence>
<feature type="domain" description="NodB homology" evidence="3">
    <location>
        <begin position="97"/>
        <end position="343"/>
    </location>
</feature>
<dbReference type="EMBL" id="FNTJ01000001">
    <property type="protein sequence ID" value="SEB98550.1"/>
    <property type="molecule type" value="Genomic_DNA"/>
</dbReference>
<sequence>MPCGTHNRIADMNFKQSLKRLLGSAYLHSLARVRLRDAGVVLMLHRVLADDSAASLPHRAPLCVGQQHFEQLLRWLRRHFDCVPLEHLLEFPGGARPRLALTFDDGWRDNAEVAYPLLERYEMPASIFLSTDFIGSRQGFWWESIGETLWQQPDSAAARPLLAQLRALALAPPAELLQAGNEHARSRLLGEYLQRLKGLAPHSLQALADSCPDDHAPHSLDWAQVRHLERSALVRFGPHGASHGILTRLDGPALHADLQRSHAALQQHCQAPLGVYCYPNGDHSPEVRAAVAALGYRYALGTRPGLIEAEGNPWLALPRIDVSQASAARPGLLAWRLLQGARA</sequence>
<dbReference type="PANTHER" id="PTHR34216:SF3">
    <property type="entry name" value="POLY-BETA-1,6-N-ACETYL-D-GLUCOSAMINE N-DEACETYLASE"/>
    <property type="match status" value="1"/>
</dbReference>
<name>A0A1H4NTM3_9PSED</name>
<keyword evidence="2" id="KW-0732">Signal</keyword>
<dbReference type="AlphaFoldDB" id="A0A1H4NTM3"/>
<comment type="subcellular location">
    <subcellularLocation>
        <location evidence="1">Secreted</location>
    </subcellularLocation>
</comment>
<dbReference type="InterPro" id="IPR051398">
    <property type="entry name" value="Polysacch_Deacetylase"/>
</dbReference>
<dbReference type="SUPFAM" id="SSF88713">
    <property type="entry name" value="Glycoside hydrolase/deacetylase"/>
    <property type="match status" value="1"/>
</dbReference>
<evidence type="ECO:0000256" key="2">
    <source>
        <dbReference type="ARBA" id="ARBA00022729"/>
    </source>
</evidence>
<dbReference type="CDD" id="cd10918">
    <property type="entry name" value="CE4_NodB_like_5s_6s"/>
    <property type="match status" value="1"/>
</dbReference>
<dbReference type="GO" id="GO:0005576">
    <property type="term" value="C:extracellular region"/>
    <property type="evidence" value="ECO:0007669"/>
    <property type="project" value="UniProtKB-SubCell"/>
</dbReference>
<evidence type="ECO:0000313" key="5">
    <source>
        <dbReference type="Proteomes" id="UP000198982"/>
    </source>
</evidence>
<evidence type="ECO:0000259" key="3">
    <source>
        <dbReference type="PROSITE" id="PS51677"/>
    </source>
</evidence>
<protein>
    <submittedName>
        <fullName evidence="4">Polysaccharide deacetylase</fullName>
    </submittedName>
</protein>
<dbReference type="PROSITE" id="PS51677">
    <property type="entry name" value="NODB"/>
    <property type="match status" value="1"/>
</dbReference>
<dbReference type="InterPro" id="IPR011330">
    <property type="entry name" value="Glyco_hydro/deAcase_b/a-brl"/>
</dbReference>
<keyword evidence="5" id="KW-1185">Reference proteome</keyword>
<dbReference type="GO" id="GO:0016810">
    <property type="term" value="F:hydrolase activity, acting on carbon-nitrogen (but not peptide) bonds"/>
    <property type="evidence" value="ECO:0007669"/>
    <property type="project" value="InterPro"/>
</dbReference>
<organism evidence="4 5">
    <name type="scientific">Pseudomonas saponiphila</name>
    <dbReference type="NCBI Taxonomy" id="556534"/>
    <lineage>
        <taxon>Bacteria</taxon>
        <taxon>Pseudomonadati</taxon>
        <taxon>Pseudomonadota</taxon>
        <taxon>Gammaproteobacteria</taxon>
        <taxon>Pseudomonadales</taxon>
        <taxon>Pseudomonadaceae</taxon>
        <taxon>Pseudomonas</taxon>
    </lineage>
</organism>
<dbReference type="Pfam" id="PF01522">
    <property type="entry name" value="Polysacc_deac_1"/>
    <property type="match status" value="1"/>
</dbReference>
<proteinExistence type="predicted"/>
<gene>
    <name evidence="4" type="ORF">SAMN05216178_3007</name>
</gene>
<dbReference type="Gene3D" id="3.20.20.370">
    <property type="entry name" value="Glycoside hydrolase/deacetylase"/>
    <property type="match status" value="1"/>
</dbReference>
<dbReference type="PANTHER" id="PTHR34216">
    <property type="match status" value="1"/>
</dbReference>
<reference evidence="5" key="1">
    <citation type="submission" date="2016-10" db="EMBL/GenBank/DDBJ databases">
        <authorList>
            <person name="Varghese N."/>
            <person name="Submissions S."/>
        </authorList>
    </citation>
    <scope>NUCLEOTIDE SEQUENCE [LARGE SCALE GENOMIC DNA]</scope>
    <source>
        <strain evidence="5">DSM 9751</strain>
    </source>
</reference>
<dbReference type="Proteomes" id="UP000198982">
    <property type="component" value="Unassembled WGS sequence"/>
</dbReference>
<dbReference type="InterPro" id="IPR002509">
    <property type="entry name" value="NODB_dom"/>
</dbReference>
<evidence type="ECO:0000313" key="4">
    <source>
        <dbReference type="EMBL" id="SEB98550.1"/>
    </source>
</evidence>
<dbReference type="GO" id="GO:0005975">
    <property type="term" value="P:carbohydrate metabolic process"/>
    <property type="evidence" value="ECO:0007669"/>
    <property type="project" value="InterPro"/>
</dbReference>
<accession>A0A1H4NTM3</accession>